<dbReference type="InParanoid" id="A0A6P8YI01"/>
<reference evidence="2" key="1">
    <citation type="submission" date="2025-08" db="UniProtKB">
        <authorList>
            <consortium name="RefSeq"/>
        </authorList>
    </citation>
    <scope>IDENTIFICATION</scope>
    <source>
        <tissue evidence="2">Total insect</tissue>
    </source>
</reference>
<gene>
    <name evidence="2" type="primary">LOC117642297</name>
</gene>
<organism evidence="2">
    <name type="scientific">Thrips palmi</name>
    <name type="common">Melon thrips</name>
    <dbReference type="NCBI Taxonomy" id="161013"/>
    <lineage>
        <taxon>Eukaryota</taxon>
        <taxon>Metazoa</taxon>
        <taxon>Ecdysozoa</taxon>
        <taxon>Arthropoda</taxon>
        <taxon>Hexapoda</taxon>
        <taxon>Insecta</taxon>
        <taxon>Pterygota</taxon>
        <taxon>Neoptera</taxon>
        <taxon>Paraneoptera</taxon>
        <taxon>Thysanoptera</taxon>
        <taxon>Terebrantia</taxon>
        <taxon>Thripoidea</taxon>
        <taxon>Thripidae</taxon>
        <taxon>Thrips</taxon>
    </lineage>
</organism>
<evidence type="ECO:0000313" key="2">
    <source>
        <dbReference type="RefSeq" id="XP_034236231.1"/>
    </source>
</evidence>
<dbReference type="Gene3D" id="3.80.10.10">
    <property type="entry name" value="Ribonuclease Inhibitor"/>
    <property type="match status" value="1"/>
</dbReference>
<proteinExistence type="predicted"/>
<dbReference type="InterPro" id="IPR032675">
    <property type="entry name" value="LRR_dom_sf"/>
</dbReference>
<dbReference type="AlphaFoldDB" id="A0A6P8YI01"/>
<dbReference type="GeneID" id="117642297"/>
<protein>
    <submittedName>
        <fullName evidence="2">Uncharacterized protein LOC117642297</fullName>
    </submittedName>
</protein>
<dbReference type="Proteomes" id="UP000515158">
    <property type="component" value="Unplaced"/>
</dbReference>
<dbReference type="OrthoDB" id="10599738at2759"/>
<sequence>MLLQRVAPLWIASASREHLDVIRGMPALRYLAVWPLNYNMDAPDLPPQLQELRVTNVPAQHLQSVQQMPNLRKLVLHCNTPLDVTFTPLPPGHRGLQWLGVGLRPFSTVLSLAKAHAATLQELRILCVSERDSEWHFADLAEGLRQCGLVALRRLVLVREPGLPIKQLTHGKISCKKQKRAVWDALLAADSERVVKVLCQACDECPAYPNLGDFTWRD</sequence>
<name>A0A6P8YI01_THRPL</name>
<keyword evidence="1" id="KW-1185">Reference proteome</keyword>
<dbReference type="KEGG" id="tpal:117642297"/>
<dbReference type="RefSeq" id="XP_034236231.1">
    <property type="nucleotide sequence ID" value="XM_034380340.1"/>
</dbReference>
<evidence type="ECO:0000313" key="1">
    <source>
        <dbReference type="Proteomes" id="UP000515158"/>
    </source>
</evidence>
<dbReference type="SUPFAM" id="SSF52058">
    <property type="entry name" value="L domain-like"/>
    <property type="match status" value="1"/>
</dbReference>
<accession>A0A6P8YI01</accession>